<evidence type="ECO:0000313" key="3">
    <source>
        <dbReference type="Proteomes" id="UP000235145"/>
    </source>
</evidence>
<dbReference type="EMBL" id="NBSK02000005">
    <property type="protein sequence ID" value="KAJ0202716.1"/>
    <property type="molecule type" value="Genomic_DNA"/>
</dbReference>
<name>A0A9R1X7X0_LACSA</name>
<evidence type="ECO:0000313" key="2">
    <source>
        <dbReference type="EMBL" id="KAJ0202716.1"/>
    </source>
</evidence>
<dbReference type="Proteomes" id="UP000235145">
    <property type="component" value="Unassembled WGS sequence"/>
</dbReference>
<dbReference type="PANTHER" id="PTHR47150">
    <property type="entry name" value="OS12G0169200 PROTEIN"/>
    <property type="match status" value="1"/>
</dbReference>
<protein>
    <submittedName>
        <fullName evidence="2">Uncharacterized protein</fullName>
    </submittedName>
</protein>
<dbReference type="AlphaFoldDB" id="A0A9R1X7X0"/>
<proteinExistence type="predicted"/>
<sequence>MSERTGRECAYLFCEYVIELYGDIYLRHPTRNDVEQLYVAYEAKHGFPGMLSNIDWSNNYLNMLGASPIFNDILQEEEGRAICMYTPGDMLNPPAIIQVTSPTYFTTLLEIQKSETHHNLHYDLNDHIWQRQFQQHDVNDDDEYEDTDDENGVSGDVGDNDGE</sequence>
<organism evidence="2 3">
    <name type="scientific">Lactuca sativa</name>
    <name type="common">Garden lettuce</name>
    <dbReference type="NCBI Taxonomy" id="4236"/>
    <lineage>
        <taxon>Eukaryota</taxon>
        <taxon>Viridiplantae</taxon>
        <taxon>Streptophyta</taxon>
        <taxon>Embryophyta</taxon>
        <taxon>Tracheophyta</taxon>
        <taxon>Spermatophyta</taxon>
        <taxon>Magnoliopsida</taxon>
        <taxon>eudicotyledons</taxon>
        <taxon>Gunneridae</taxon>
        <taxon>Pentapetalae</taxon>
        <taxon>asterids</taxon>
        <taxon>campanulids</taxon>
        <taxon>Asterales</taxon>
        <taxon>Asteraceae</taxon>
        <taxon>Cichorioideae</taxon>
        <taxon>Cichorieae</taxon>
        <taxon>Lactucinae</taxon>
        <taxon>Lactuca</taxon>
    </lineage>
</organism>
<feature type="compositionally biased region" description="Acidic residues" evidence="1">
    <location>
        <begin position="139"/>
        <end position="151"/>
    </location>
</feature>
<keyword evidence="3" id="KW-1185">Reference proteome</keyword>
<feature type="region of interest" description="Disordered" evidence="1">
    <location>
        <begin position="139"/>
        <end position="163"/>
    </location>
</feature>
<accession>A0A9R1X7X0</accession>
<dbReference type="PANTHER" id="PTHR47150:SF4">
    <property type="entry name" value="HARBINGER TRANSPOSASE-DERIVED PROTEIN-RELATED"/>
    <property type="match status" value="1"/>
</dbReference>
<gene>
    <name evidence="2" type="ORF">LSAT_V11C500266660</name>
</gene>
<comment type="caution">
    <text evidence="2">The sequence shown here is derived from an EMBL/GenBank/DDBJ whole genome shotgun (WGS) entry which is preliminary data.</text>
</comment>
<reference evidence="2 3" key="1">
    <citation type="journal article" date="2017" name="Nat. Commun.">
        <title>Genome assembly with in vitro proximity ligation data and whole-genome triplication in lettuce.</title>
        <authorList>
            <person name="Reyes-Chin-Wo S."/>
            <person name="Wang Z."/>
            <person name="Yang X."/>
            <person name="Kozik A."/>
            <person name="Arikit S."/>
            <person name="Song C."/>
            <person name="Xia L."/>
            <person name="Froenicke L."/>
            <person name="Lavelle D.O."/>
            <person name="Truco M.J."/>
            <person name="Xia R."/>
            <person name="Zhu S."/>
            <person name="Xu C."/>
            <person name="Xu H."/>
            <person name="Xu X."/>
            <person name="Cox K."/>
            <person name="Korf I."/>
            <person name="Meyers B.C."/>
            <person name="Michelmore R.W."/>
        </authorList>
    </citation>
    <scope>NUCLEOTIDE SEQUENCE [LARGE SCALE GENOMIC DNA]</scope>
    <source>
        <strain evidence="3">cv. Salinas</strain>
        <tissue evidence="2">Seedlings</tissue>
    </source>
</reference>
<evidence type="ECO:0000256" key="1">
    <source>
        <dbReference type="SAM" id="MobiDB-lite"/>
    </source>
</evidence>